<keyword evidence="3" id="KW-1185">Reference proteome</keyword>
<organism evidence="2 3">
    <name type="scientific">Colletotrichum musicola</name>
    <dbReference type="NCBI Taxonomy" id="2175873"/>
    <lineage>
        <taxon>Eukaryota</taxon>
        <taxon>Fungi</taxon>
        <taxon>Dikarya</taxon>
        <taxon>Ascomycota</taxon>
        <taxon>Pezizomycotina</taxon>
        <taxon>Sordariomycetes</taxon>
        <taxon>Hypocreomycetidae</taxon>
        <taxon>Glomerellales</taxon>
        <taxon>Glomerellaceae</taxon>
        <taxon>Colletotrichum</taxon>
        <taxon>Colletotrichum orchidearum species complex</taxon>
    </lineage>
</organism>
<dbReference type="EMBL" id="WIGM01000532">
    <property type="protein sequence ID" value="KAF6822703.1"/>
    <property type="molecule type" value="Genomic_DNA"/>
</dbReference>
<evidence type="ECO:0000313" key="2">
    <source>
        <dbReference type="EMBL" id="KAF6822703.1"/>
    </source>
</evidence>
<feature type="region of interest" description="Disordered" evidence="1">
    <location>
        <begin position="92"/>
        <end position="112"/>
    </location>
</feature>
<comment type="caution">
    <text evidence="2">The sequence shown here is derived from an EMBL/GenBank/DDBJ whole genome shotgun (WGS) entry which is preliminary data.</text>
</comment>
<protein>
    <submittedName>
        <fullName evidence="2">Uncharacterized protein</fullName>
    </submittedName>
</protein>
<evidence type="ECO:0000256" key="1">
    <source>
        <dbReference type="SAM" id="MobiDB-lite"/>
    </source>
</evidence>
<sequence>MRQKIEEVQAQREIKFSTYRTSLPGRQASLCRANPRTGDGPFVDTATPVDLSYAPFGIVPVEYLDGDPSSKAGSYSSPIDAPCHIRQSFPDMSQGVSSLAPRRRRTTEGALSSVHMGRPKMWFISRVDRETLRAEIQKLKSLSPTTTSAAHTSGSGISGWDGATSSCLCKDVVFSSSGVAMGQSVLSLSLQRTDQKAEATATARTLKTSIQVREAPSVVHEVAAGRWDSGEYRTSCLEMASVADDPISPLDSDRRSPDIRSSTSRVPLHGHRRPQSCTLGRLLYDTAPGDRRRT</sequence>
<name>A0A8H6K0Z7_9PEZI</name>
<accession>A0A8H6K0Z7</accession>
<dbReference type="AlphaFoldDB" id="A0A8H6K0Z7"/>
<feature type="region of interest" description="Disordered" evidence="1">
    <location>
        <begin position="244"/>
        <end position="275"/>
    </location>
</feature>
<evidence type="ECO:0000313" key="3">
    <source>
        <dbReference type="Proteomes" id="UP000639643"/>
    </source>
</evidence>
<dbReference type="Proteomes" id="UP000639643">
    <property type="component" value="Unassembled WGS sequence"/>
</dbReference>
<reference evidence="2" key="1">
    <citation type="journal article" date="2020" name="Phytopathology">
        <title>Genome Sequence Resources of Colletotrichum truncatum, C. plurivorum, C. musicola, and C. sojae: Four Species Pathogenic to Soybean (Glycine max).</title>
        <authorList>
            <person name="Rogerio F."/>
            <person name="Boufleur T.R."/>
            <person name="Ciampi-Guillardi M."/>
            <person name="Sukno S.A."/>
            <person name="Thon M.R."/>
            <person name="Massola Junior N.S."/>
            <person name="Baroncelli R."/>
        </authorList>
    </citation>
    <scope>NUCLEOTIDE SEQUENCE</scope>
    <source>
        <strain evidence="2">LFN0074</strain>
    </source>
</reference>
<gene>
    <name evidence="2" type="ORF">CMUS01_10987</name>
</gene>
<proteinExistence type="predicted"/>